<dbReference type="RefSeq" id="WP_376844600.1">
    <property type="nucleotide sequence ID" value="NZ_JBHSFW010000001.1"/>
</dbReference>
<evidence type="ECO:0000256" key="2">
    <source>
        <dbReference type="ARBA" id="ARBA00004496"/>
    </source>
</evidence>
<keyword evidence="8" id="KW-1185">Reference proteome</keyword>
<keyword evidence="3" id="KW-0479">Metal-binding</keyword>
<comment type="subcellular location">
    <subcellularLocation>
        <location evidence="2">Cytoplasm</location>
    </subcellularLocation>
</comment>
<dbReference type="InterPro" id="IPR012947">
    <property type="entry name" value="tRNA_SAD"/>
</dbReference>
<dbReference type="Pfam" id="PF07973">
    <property type="entry name" value="tRNA_SAD"/>
    <property type="match status" value="1"/>
</dbReference>
<dbReference type="InterPro" id="IPR051335">
    <property type="entry name" value="Alanyl-tRNA_Editing_Enzymes"/>
</dbReference>
<dbReference type="EMBL" id="JBHSFW010000001">
    <property type="protein sequence ID" value="MFC4617561.1"/>
    <property type="molecule type" value="Genomic_DNA"/>
</dbReference>
<comment type="cofactor">
    <cofactor evidence="1">
        <name>Zn(2+)</name>
        <dbReference type="ChEBI" id="CHEBI:29105"/>
    </cofactor>
</comment>
<keyword evidence="4" id="KW-0862">Zinc</keyword>
<organism evidence="7 8">
    <name type="scientific">Camelliibacillus cellulosilyticus</name>
    <dbReference type="NCBI Taxonomy" id="2174486"/>
    <lineage>
        <taxon>Bacteria</taxon>
        <taxon>Bacillati</taxon>
        <taxon>Bacillota</taxon>
        <taxon>Bacilli</taxon>
        <taxon>Bacillales</taxon>
        <taxon>Sporolactobacillaceae</taxon>
        <taxon>Camelliibacillus</taxon>
    </lineage>
</organism>
<name>A0ABV9GH12_9BACL</name>
<dbReference type="Proteomes" id="UP001596022">
    <property type="component" value="Unassembled WGS sequence"/>
</dbReference>
<dbReference type="PROSITE" id="PS50860">
    <property type="entry name" value="AA_TRNA_LIGASE_II_ALA"/>
    <property type="match status" value="1"/>
</dbReference>
<evidence type="ECO:0000259" key="6">
    <source>
        <dbReference type="PROSITE" id="PS50860"/>
    </source>
</evidence>
<dbReference type="Gene3D" id="3.30.980.10">
    <property type="entry name" value="Threonyl-trna Synthetase, Chain A, domain 2"/>
    <property type="match status" value="1"/>
</dbReference>
<protein>
    <submittedName>
        <fullName evidence="7">DHHA1 domain-containing protein</fullName>
    </submittedName>
</protein>
<dbReference type="SUPFAM" id="SSF55186">
    <property type="entry name" value="ThrRS/AlaRS common domain"/>
    <property type="match status" value="1"/>
</dbReference>
<evidence type="ECO:0000256" key="3">
    <source>
        <dbReference type="ARBA" id="ARBA00022723"/>
    </source>
</evidence>
<evidence type="ECO:0000256" key="5">
    <source>
        <dbReference type="SAM" id="Coils"/>
    </source>
</evidence>
<dbReference type="SUPFAM" id="SSF50447">
    <property type="entry name" value="Translation proteins"/>
    <property type="match status" value="1"/>
</dbReference>
<dbReference type="InterPro" id="IPR003156">
    <property type="entry name" value="DHHA1_dom"/>
</dbReference>
<evidence type="ECO:0000256" key="1">
    <source>
        <dbReference type="ARBA" id="ARBA00001947"/>
    </source>
</evidence>
<gene>
    <name evidence="7" type="ORF">ACFO4N_02310</name>
</gene>
<reference evidence="8" key="1">
    <citation type="journal article" date="2019" name="Int. J. Syst. Evol. Microbiol.">
        <title>The Global Catalogue of Microorganisms (GCM) 10K type strain sequencing project: providing services to taxonomists for standard genome sequencing and annotation.</title>
        <authorList>
            <consortium name="The Broad Institute Genomics Platform"/>
            <consortium name="The Broad Institute Genome Sequencing Center for Infectious Disease"/>
            <person name="Wu L."/>
            <person name="Ma J."/>
        </authorList>
    </citation>
    <scope>NUCLEOTIDE SEQUENCE [LARGE SCALE GENOMIC DNA]</scope>
    <source>
        <strain evidence="8">CGMCC 1.16306</strain>
    </source>
</reference>
<keyword evidence="5" id="KW-0175">Coiled coil</keyword>
<dbReference type="SMART" id="SM00863">
    <property type="entry name" value="tRNA_SAD"/>
    <property type="match status" value="1"/>
</dbReference>
<evidence type="ECO:0000313" key="7">
    <source>
        <dbReference type="EMBL" id="MFC4617561.1"/>
    </source>
</evidence>
<dbReference type="InterPro" id="IPR009000">
    <property type="entry name" value="Transl_B-barrel_sf"/>
</dbReference>
<dbReference type="Gene3D" id="2.40.30.130">
    <property type="match status" value="1"/>
</dbReference>
<dbReference type="PANTHER" id="PTHR43462">
    <property type="entry name" value="ALANYL-TRNA EDITING PROTEIN"/>
    <property type="match status" value="1"/>
</dbReference>
<comment type="caution">
    <text evidence="7">The sequence shown here is derived from an EMBL/GenBank/DDBJ whole genome shotgun (WGS) entry which is preliminary data.</text>
</comment>
<feature type="coiled-coil region" evidence="5">
    <location>
        <begin position="236"/>
        <end position="288"/>
    </location>
</feature>
<accession>A0ABV9GH12</accession>
<dbReference type="PANTHER" id="PTHR43462:SF1">
    <property type="entry name" value="ALANYL-TRNA EDITING PROTEIN AARSD1"/>
    <property type="match status" value="1"/>
</dbReference>
<dbReference type="InterPro" id="IPR018165">
    <property type="entry name" value="Ala-tRNA-synth_IIc_core"/>
</dbReference>
<feature type="domain" description="Alanyl-transfer RNA synthetases family profile" evidence="6">
    <location>
        <begin position="1"/>
        <end position="238"/>
    </location>
</feature>
<dbReference type="Gene3D" id="3.10.310.40">
    <property type="match status" value="1"/>
</dbReference>
<evidence type="ECO:0000256" key="4">
    <source>
        <dbReference type="ARBA" id="ARBA00022833"/>
    </source>
</evidence>
<dbReference type="InterPro" id="IPR018163">
    <property type="entry name" value="Thr/Ala-tRNA-synth_IIc_edit"/>
</dbReference>
<evidence type="ECO:0000313" key="8">
    <source>
        <dbReference type="Proteomes" id="UP001596022"/>
    </source>
</evidence>
<sequence length="404" mass="45086">MTDKLYYKDPYIKDFEASLLSTGQDEEHGPYVILDRTAFYPTGGGQPCDLGTINGIAVTKVLEVDGEIRHYLEQPLLENVKQVMGIIDWRRRYDHMQQHAGQHILSAVFADRLGCQTIAFHLGADTATIDLKTATISEEHLQSAQILANEIVFRNAPIRTKWVEEDDLKNYPLRKAPKVKENIRLVIIEDVDYNACGGTHPIRTGEVGPIQILATERNQNATRIHFICGWRAIHAFQRKQTVIKNLTNKLSSLEQELPEKVTSLLDRSNQLEKKMTEKEEALLAYEAKDLLKKAEPIGDVRLVARAFLDRGPAECQTLARLLTDQAEDAIVLLVSKSGRRLHVIAARGSRPHENMKALIQDALTIINGRGGGKPERAQGGAETDLSAEGMLAHLLDLVAAKVKK</sequence>
<proteinExistence type="predicted"/>
<dbReference type="Pfam" id="PF02272">
    <property type="entry name" value="DHHA1"/>
    <property type="match status" value="1"/>
</dbReference>